<dbReference type="OrthoDB" id="4424890at2"/>
<feature type="transmembrane region" description="Helical" evidence="1">
    <location>
        <begin position="326"/>
        <end position="345"/>
    </location>
</feature>
<gene>
    <name evidence="2" type="ORF">DFR58_101134</name>
</gene>
<dbReference type="EMBL" id="QPJT01000001">
    <property type="protein sequence ID" value="RCX20932.1"/>
    <property type="molecule type" value="Genomic_DNA"/>
</dbReference>
<feature type="transmembrane region" description="Helical" evidence="1">
    <location>
        <begin position="12"/>
        <end position="33"/>
    </location>
</feature>
<keyword evidence="1" id="KW-1133">Transmembrane helix</keyword>
<dbReference type="InterPro" id="IPR038728">
    <property type="entry name" value="YkvI-like"/>
</dbReference>
<keyword evidence="3" id="KW-1185">Reference proteome</keyword>
<dbReference type="AlphaFoldDB" id="A0A369BH96"/>
<comment type="caution">
    <text evidence="2">The sequence shown here is derived from an EMBL/GenBank/DDBJ whole genome shotgun (WGS) entry which is preliminary data.</text>
</comment>
<dbReference type="PANTHER" id="PTHR37814">
    <property type="entry name" value="CONSERVED MEMBRANE PROTEIN"/>
    <property type="match status" value="1"/>
</dbReference>
<accession>A0A369BH96</accession>
<organism evidence="2 3">
    <name type="scientific">Anaerobacterium chartisolvens</name>
    <dbReference type="NCBI Taxonomy" id="1297424"/>
    <lineage>
        <taxon>Bacteria</taxon>
        <taxon>Bacillati</taxon>
        <taxon>Bacillota</taxon>
        <taxon>Clostridia</taxon>
        <taxon>Eubacteriales</taxon>
        <taxon>Oscillospiraceae</taxon>
        <taxon>Anaerobacterium</taxon>
    </lineage>
</organism>
<keyword evidence="1" id="KW-0812">Transmembrane</keyword>
<feature type="transmembrane region" description="Helical" evidence="1">
    <location>
        <begin position="116"/>
        <end position="133"/>
    </location>
</feature>
<sequence>MNDKISIVKVASIYMATIVGAGFASGQEIVQFFSSYYEGGFFGIITAGILFSVIGYVVLDKVYTERIRNYEELLFPSVGWFMGWVIEIAVSLFMLSVFCVMITGAGSIFFDKLEIPFKYGIILMTVICMVLIFTGIKGIIAISTAVTPVLIAGILLVALYVIIFNDTSALSIYGCFAGITNNWFFSALLYVGYNSIVSVVVMCSLLPHLKSRKIAALSGILGGMLLCFIALIINTVIYVFNPDMLLKELPLLSITEKYGGILNTVYALVLWLSMLISAVTSGYGFVERVAGKININKKIITVIICLLVIPMSRFGFSGLISTVYPLFGYVGLFLITVILTQDINLKWSRFFKKASVERRNK</sequence>
<feature type="transmembrane region" description="Helical" evidence="1">
    <location>
        <begin position="140"/>
        <end position="163"/>
    </location>
</feature>
<feature type="transmembrane region" description="Helical" evidence="1">
    <location>
        <begin position="214"/>
        <end position="240"/>
    </location>
</feature>
<name>A0A369BH96_9FIRM</name>
<feature type="transmembrane region" description="Helical" evidence="1">
    <location>
        <begin position="183"/>
        <end position="207"/>
    </location>
</feature>
<feature type="transmembrane region" description="Helical" evidence="1">
    <location>
        <begin position="80"/>
        <end position="110"/>
    </location>
</feature>
<dbReference type="PANTHER" id="PTHR37814:SF1">
    <property type="entry name" value="MEMBRANE PROTEIN"/>
    <property type="match status" value="1"/>
</dbReference>
<proteinExistence type="predicted"/>
<keyword evidence="1" id="KW-0472">Membrane</keyword>
<reference evidence="2 3" key="1">
    <citation type="submission" date="2018-07" db="EMBL/GenBank/DDBJ databases">
        <title>Genomic Encyclopedia of Type Strains, Phase IV (KMG-IV): sequencing the most valuable type-strain genomes for metagenomic binning, comparative biology and taxonomic classification.</title>
        <authorList>
            <person name="Goeker M."/>
        </authorList>
    </citation>
    <scope>NUCLEOTIDE SEQUENCE [LARGE SCALE GENOMIC DNA]</scope>
    <source>
        <strain evidence="2 3">DSM 27016</strain>
    </source>
</reference>
<evidence type="ECO:0000313" key="3">
    <source>
        <dbReference type="Proteomes" id="UP000253034"/>
    </source>
</evidence>
<evidence type="ECO:0000256" key="1">
    <source>
        <dbReference type="SAM" id="Phobius"/>
    </source>
</evidence>
<feature type="transmembrane region" description="Helical" evidence="1">
    <location>
        <begin position="260"/>
        <end position="286"/>
    </location>
</feature>
<feature type="transmembrane region" description="Helical" evidence="1">
    <location>
        <begin position="298"/>
        <end position="320"/>
    </location>
</feature>
<dbReference type="Proteomes" id="UP000253034">
    <property type="component" value="Unassembled WGS sequence"/>
</dbReference>
<feature type="transmembrane region" description="Helical" evidence="1">
    <location>
        <begin position="39"/>
        <end position="59"/>
    </location>
</feature>
<dbReference type="RefSeq" id="WP_114295882.1">
    <property type="nucleotide sequence ID" value="NZ_QPJT01000001.1"/>
</dbReference>
<protein>
    <submittedName>
        <fullName evidence="2">Putative membrane protein YkvI</fullName>
    </submittedName>
</protein>
<evidence type="ECO:0000313" key="2">
    <source>
        <dbReference type="EMBL" id="RCX20932.1"/>
    </source>
</evidence>